<sequence length="403" mass="43551">MRLGYLLNTYPQPSVTFVRREIHALERRGISVHRFAMRSDRDALVDPADLQEYDRTELVLQAGAGRLLRDLLGMMVARPAGFVRALASAWQMGGRSAQGRLRHLIYLAEAAHVARRAEVLGLDHLHAHFGTNSAAVAALVRDLGGPGYSFTVHGPEEFDSPLALSLGRKVTGSEFTVAISAHGRSQLCRWADYADWPRIRVVHCGIEPARFPQPAAMPGGGTLRLVNIGRFAEQKGQLLLPEALAMARARGVDVHLTLVGDGPMRPQIEAAIAAHGVGDEVTLTGWLDEAGVRRVLAESHALILPSFAEGLPMVVMEAMAAGRPVIATYIAGNPELVIPGETGWLVAAGDTEALAKGIIDAAGTSGEHLHRMGQAGRARVLQRHDIDREAEKLARLIEEATRR</sequence>
<proteinExistence type="predicted"/>
<comment type="caution">
    <text evidence="2">The sequence shown here is derived from an EMBL/GenBank/DDBJ whole genome shotgun (WGS) entry which is preliminary data.</text>
</comment>
<dbReference type="RefSeq" id="WP_260275830.1">
    <property type="nucleotide sequence ID" value="NZ_JANAVZ010000002.1"/>
</dbReference>
<protein>
    <submittedName>
        <fullName evidence="2">Glycosyltransferase family 4 protein</fullName>
    </submittedName>
</protein>
<evidence type="ECO:0000313" key="2">
    <source>
        <dbReference type="EMBL" id="MCT4331951.1"/>
    </source>
</evidence>
<dbReference type="EMBL" id="JANAVZ010000002">
    <property type="protein sequence ID" value="MCT4331951.1"/>
    <property type="molecule type" value="Genomic_DNA"/>
</dbReference>
<dbReference type="PANTHER" id="PTHR45947">
    <property type="entry name" value="SULFOQUINOVOSYL TRANSFERASE SQD2"/>
    <property type="match status" value="1"/>
</dbReference>
<dbReference type="SUPFAM" id="SSF53756">
    <property type="entry name" value="UDP-Glycosyltransferase/glycogen phosphorylase"/>
    <property type="match status" value="1"/>
</dbReference>
<keyword evidence="3" id="KW-1185">Reference proteome</keyword>
<dbReference type="Pfam" id="PF13439">
    <property type="entry name" value="Glyco_transf_4"/>
    <property type="match status" value="1"/>
</dbReference>
<dbReference type="CDD" id="cd03801">
    <property type="entry name" value="GT4_PimA-like"/>
    <property type="match status" value="1"/>
</dbReference>
<feature type="domain" description="Glycosyltransferase subfamily 4-like N-terminal" evidence="1">
    <location>
        <begin position="16"/>
        <end position="210"/>
    </location>
</feature>
<evidence type="ECO:0000259" key="1">
    <source>
        <dbReference type="Pfam" id="PF13439"/>
    </source>
</evidence>
<dbReference type="PANTHER" id="PTHR45947:SF15">
    <property type="entry name" value="TEICHURONIC ACID BIOSYNTHESIS GLYCOSYLTRANSFERASE TUAC-RELATED"/>
    <property type="match status" value="1"/>
</dbReference>
<dbReference type="Gene3D" id="3.40.50.2000">
    <property type="entry name" value="Glycogen Phosphorylase B"/>
    <property type="match status" value="2"/>
</dbReference>
<dbReference type="InterPro" id="IPR028098">
    <property type="entry name" value="Glyco_trans_4-like_N"/>
</dbReference>
<dbReference type="InterPro" id="IPR050194">
    <property type="entry name" value="Glycosyltransferase_grp1"/>
</dbReference>
<gene>
    <name evidence="2" type="ORF">MU516_03590</name>
</gene>
<accession>A0ABT2K5Z4</accession>
<evidence type="ECO:0000313" key="3">
    <source>
        <dbReference type="Proteomes" id="UP001320702"/>
    </source>
</evidence>
<organism evidence="2 3">
    <name type="scientific">Paracoccus maritimus</name>
    <dbReference type="NCBI Taxonomy" id="2933292"/>
    <lineage>
        <taxon>Bacteria</taxon>
        <taxon>Pseudomonadati</taxon>
        <taxon>Pseudomonadota</taxon>
        <taxon>Alphaproteobacteria</taxon>
        <taxon>Rhodobacterales</taxon>
        <taxon>Paracoccaceae</taxon>
        <taxon>Paracoccus</taxon>
    </lineage>
</organism>
<dbReference type="Proteomes" id="UP001320702">
    <property type="component" value="Unassembled WGS sequence"/>
</dbReference>
<reference evidence="2 3" key="1">
    <citation type="submission" date="2022-04" db="EMBL/GenBank/DDBJ databases">
        <title>Paracoccus sp. YLB-12 draft genome sequence.</title>
        <authorList>
            <person name="Yu L."/>
        </authorList>
    </citation>
    <scope>NUCLEOTIDE SEQUENCE [LARGE SCALE GENOMIC DNA]</scope>
    <source>
        <strain evidence="2 3">YLB-12</strain>
    </source>
</reference>
<name>A0ABT2K5Z4_9RHOB</name>
<dbReference type="Pfam" id="PF13692">
    <property type="entry name" value="Glyco_trans_1_4"/>
    <property type="match status" value="1"/>
</dbReference>